<organism evidence="2 3">
    <name type="scientific">Roseofilum casamattae BLCC-M143</name>
    <dbReference type="NCBI Taxonomy" id="3022442"/>
    <lineage>
        <taxon>Bacteria</taxon>
        <taxon>Bacillati</taxon>
        <taxon>Cyanobacteriota</taxon>
        <taxon>Cyanophyceae</taxon>
        <taxon>Desertifilales</taxon>
        <taxon>Desertifilaceae</taxon>
        <taxon>Roseofilum</taxon>
        <taxon>Roseofilum casamattae</taxon>
    </lineage>
</organism>
<sequence length="93" mass="10687">MAESKAKSVVVLESDEDFGGEAKPIAGKPPKKRKSKKKQDLKGPEKMVLDMSKKWDKATSEYRERHEESNRKKSNGWIKDFGKNYTKALNKLF</sequence>
<protein>
    <submittedName>
        <fullName evidence="2">Uncharacterized protein</fullName>
    </submittedName>
</protein>
<proteinExistence type="predicted"/>
<name>A0ABT7BWH6_9CYAN</name>
<feature type="compositionally biased region" description="Basic and acidic residues" evidence="1">
    <location>
        <begin position="38"/>
        <end position="71"/>
    </location>
</feature>
<evidence type="ECO:0000313" key="2">
    <source>
        <dbReference type="EMBL" id="MDJ1183557.1"/>
    </source>
</evidence>
<evidence type="ECO:0000256" key="1">
    <source>
        <dbReference type="SAM" id="MobiDB-lite"/>
    </source>
</evidence>
<keyword evidence="3" id="KW-1185">Reference proteome</keyword>
<dbReference type="RefSeq" id="WP_283758211.1">
    <property type="nucleotide sequence ID" value="NZ_JAQOSQ010000008.1"/>
</dbReference>
<dbReference type="InterPro" id="IPR046279">
    <property type="entry name" value="DUF6312"/>
</dbReference>
<dbReference type="Proteomes" id="UP001232992">
    <property type="component" value="Unassembled WGS sequence"/>
</dbReference>
<gene>
    <name evidence="2" type="ORF">PMH09_10135</name>
</gene>
<reference evidence="2 3" key="1">
    <citation type="submission" date="2023-01" db="EMBL/GenBank/DDBJ databases">
        <title>Novel diversity within Roseofilum (Cyanobacteria; Desertifilaceae) from marine benthic mats with descriptions of four novel species.</title>
        <authorList>
            <person name="Wang Y."/>
            <person name="Berthold D.E."/>
            <person name="Hu J."/>
            <person name="Lefler F.W."/>
            <person name="Laughinghouse H.D. IV."/>
        </authorList>
    </citation>
    <scope>NUCLEOTIDE SEQUENCE [LARGE SCALE GENOMIC DNA]</scope>
    <source>
        <strain evidence="2 3">BLCC-M143</strain>
    </source>
</reference>
<accession>A0ABT7BWH6</accession>
<feature type="region of interest" description="Disordered" evidence="1">
    <location>
        <begin position="18"/>
        <end position="77"/>
    </location>
</feature>
<evidence type="ECO:0000313" key="3">
    <source>
        <dbReference type="Proteomes" id="UP001232992"/>
    </source>
</evidence>
<comment type="caution">
    <text evidence="2">The sequence shown here is derived from an EMBL/GenBank/DDBJ whole genome shotgun (WGS) entry which is preliminary data.</text>
</comment>
<dbReference type="EMBL" id="JAQOSQ010000008">
    <property type="protein sequence ID" value="MDJ1183557.1"/>
    <property type="molecule type" value="Genomic_DNA"/>
</dbReference>
<dbReference type="Pfam" id="PF19831">
    <property type="entry name" value="DUF6312"/>
    <property type="match status" value="1"/>
</dbReference>